<protein>
    <submittedName>
        <fullName evidence="2">Uncharacterized protein</fullName>
    </submittedName>
</protein>
<dbReference type="PANTHER" id="PTHR35117:SF1">
    <property type="entry name" value="MYOSIN-M HEAVY PROTEIN"/>
    <property type="match status" value="1"/>
</dbReference>
<evidence type="ECO:0000313" key="3">
    <source>
        <dbReference type="Proteomes" id="UP001206925"/>
    </source>
</evidence>
<dbReference type="EMBL" id="JAMZMK010006319">
    <property type="protein sequence ID" value="KAI7749635.1"/>
    <property type="molecule type" value="Genomic_DNA"/>
</dbReference>
<feature type="non-terminal residue" evidence="2">
    <location>
        <position position="413"/>
    </location>
</feature>
<feature type="region of interest" description="Disordered" evidence="1">
    <location>
        <begin position="339"/>
        <end position="361"/>
    </location>
</feature>
<feature type="compositionally biased region" description="Low complexity" evidence="1">
    <location>
        <begin position="125"/>
        <end position="138"/>
    </location>
</feature>
<accession>A0AAD5GNU1</accession>
<gene>
    <name evidence="2" type="ORF">M8C21_004803</name>
</gene>
<comment type="caution">
    <text evidence="2">The sequence shown here is derived from an EMBL/GenBank/DDBJ whole genome shotgun (WGS) entry which is preliminary data.</text>
</comment>
<feature type="region of interest" description="Disordered" evidence="1">
    <location>
        <begin position="121"/>
        <end position="178"/>
    </location>
</feature>
<evidence type="ECO:0000256" key="1">
    <source>
        <dbReference type="SAM" id="MobiDB-lite"/>
    </source>
</evidence>
<dbReference type="Proteomes" id="UP001206925">
    <property type="component" value="Unassembled WGS sequence"/>
</dbReference>
<dbReference type="AlphaFoldDB" id="A0AAD5GNU1"/>
<evidence type="ECO:0000313" key="2">
    <source>
        <dbReference type="EMBL" id="KAI7749635.1"/>
    </source>
</evidence>
<organism evidence="2 3">
    <name type="scientific">Ambrosia artemisiifolia</name>
    <name type="common">Common ragweed</name>
    <dbReference type="NCBI Taxonomy" id="4212"/>
    <lineage>
        <taxon>Eukaryota</taxon>
        <taxon>Viridiplantae</taxon>
        <taxon>Streptophyta</taxon>
        <taxon>Embryophyta</taxon>
        <taxon>Tracheophyta</taxon>
        <taxon>Spermatophyta</taxon>
        <taxon>Magnoliopsida</taxon>
        <taxon>eudicotyledons</taxon>
        <taxon>Gunneridae</taxon>
        <taxon>Pentapetalae</taxon>
        <taxon>asterids</taxon>
        <taxon>campanulids</taxon>
        <taxon>Asterales</taxon>
        <taxon>Asteraceae</taxon>
        <taxon>Asteroideae</taxon>
        <taxon>Heliantheae alliance</taxon>
        <taxon>Heliantheae</taxon>
        <taxon>Ambrosia</taxon>
    </lineage>
</organism>
<dbReference type="PANTHER" id="PTHR35117">
    <property type="entry name" value="MYOSIN-M HEAVY PROTEIN"/>
    <property type="match status" value="1"/>
</dbReference>
<sequence length="413" mass="44587">SQISFFIPFLEKEKERREEWGAKGKRNQGKRGLGKERSEASHLISKSPVNEAPKSLLSLGDMLHEYICLKEHKDLINAYTHAAPPPILLRPPLSAAAAAAPTVNNTATPVMMSTSKTLAEASNFSTPTASTSQSQSQPCLKRSRNNSKHVPSSKRTRTQPLLKSVKPPPPQAAAAATASINQDNTLQITPLPSNTALSPVQVQGSSVAKCLFNPGPQTPSPSPTVSPADHIQTPPSQFTTSTVITSETIQVSPMKQVSYYSIETNHCITSPIKTTSKRFRDHVKGRLDFDDTFTSDDNTESPSQPDAFDFDLPNLDCFGADFNFTDLLGDIDLDADYFGHPDNGSSPEPLSGSPDTMVDDSAGEHELLSGMSSTLTEIRSEQGINAAGPNSVTSVKSITKCIKLKTEIHEDQM</sequence>
<reference evidence="2" key="1">
    <citation type="submission" date="2022-06" db="EMBL/GenBank/DDBJ databases">
        <title>Uncovering the hologenomic basis of an extraordinary plant invasion.</title>
        <authorList>
            <person name="Bieker V.C."/>
            <person name="Martin M.D."/>
            <person name="Gilbert T."/>
            <person name="Hodgins K."/>
            <person name="Battlay P."/>
            <person name="Petersen B."/>
            <person name="Wilson J."/>
        </authorList>
    </citation>
    <scope>NUCLEOTIDE SEQUENCE</scope>
    <source>
        <strain evidence="2">AA19_3_7</strain>
        <tissue evidence="2">Leaf</tissue>
    </source>
</reference>
<feature type="non-terminal residue" evidence="2">
    <location>
        <position position="1"/>
    </location>
</feature>
<name>A0AAD5GNU1_AMBAR</name>
<keyword evidence="3" id="KW-1185">Reference proteome</keyword>
<feature type="region of interest" description="Disordered" evidence="1">
    <location>
        <begin position="16"/>
        <end position="47"/>
    </location>
</feature>
<proteinExistence type="predicted"/>
<feature type="compositionally biased region" description="Basic residues" evidence="1">
    <location>
        <begin position="141"/>
        <end position="157"/>
    </location>
</feature>